<dbReference type="EMBL" id="CAXLJM020000011">
    <property type="protein sequence ID" value="CAL8076230.1"/>
    <property type="molecule type" value="Genomic_DNA"/>
</dbReference>
<dbReference type="Proteomes" id="UP001642540">
    <property type="component" value="Unassembled WGS sequence"/>
</dbReference>
<organism evidence="1 2">
    <name type="scientific">Orchesella dallaii</name>
    <dbReference type="NCBI Taxonomy" id="48710"/>
    <lineage>
        <taxon>Eukaryota</taxon>
        <taxon>Metazoa</taxon>
        <taxon>Ecdysozoa</taxon>
        <taxon>Arthropoda</taxon>
        <taxon>Hexapoda</taxon>
        <taxon>Collembola</taxon>
        <taxon>Entomobryomorpha</taxon>
        <taxon>Entomobryoidea</taxon>
        <taxon>Orchesellidae</taxon>
        <taxon>Orchesellinae</taxon>
        <taxon>Orchesella</taxon>
    </lineage>
</organism>
<evidence type="ECO:0000313" key="2">
    <source>
        <dbReference type="Proteomes" id="UP001642540"/>
    </source>
</evidence>
<protein>
    <submittedName>
        <fullName evidence="1">Uncharacterized protein</fullName>
    </submittedName>
</protein>
<accession>A0ABP1PSV1</accession>
<evidence type="ECO:0000313" key="1">
    <source>
        <dbReference type="EMBL" id="CAL8076230.1"/>
    </source>
</evidence>
<keyword evidence="2" id="KW-1185">Reference proteome</keyword>
<name>A0ABP1PSV1_9HEXA</name>
<comment type="caution">
    <text evidence="1">The sequence shown here is derived from an EMBL/GenBank/DDBJ whole genome shotgun (WGS) entry which is preliminary data.</text>
</comment>
<gene>
    <name evidence="1" type="ORF">ODALV1_LOCUS3401</name>
</gene>
<proteinExistence type="predicted"/>
<sequence length="212" mass="23921">MTRNILDVRIIEASADKNPVRFYYKFKQNASELGSVSNRAESHRSPVDTTTFRNTSGGATELFMMITEDNDTGLAESSPSDNTGKDISSIQTDIVNSNNGVHENLETDREIKLKPKPTKSKCEITDPVPFNEYEQIETNNEELLEYFTMSPSTGYRSHYASSAQISSSHDLNRRASIGIGSKSLPTLRDEFNISLESLTFGRYLIKFFKNRR</sequence>
<reference evidence="1 2" key="1">
    <citation type="submission" date="2024-08" db="EMBL/GenBank/DDBJ databases">
        <authorList>
            <person name="Cucini C."/>
            <person name="Frati F."/>
        </authorList>
    </citation>
    <scope>NUCLEOTIDE SEQUENCE [LARGE SCALE GENOMIC DNA]</scope>
</reference>